<dbReference type="PANTHER" id="PTHR43464">
    <property type="entry name" value="METHYLTRANSFERASE"/>
    <property type="match status" value="1"/>
</dbReference>
<evidence type="ECO:0000256" key="3">
    <source>
        <dbReference type="ARBA" id="ARBA00022691"/>
    </source>
</evidence>
<dbReference type="InterPro" id="IPR041698">
    <property type="entry name" value="Methyltransf_25"/>
</dbReference>
<keyword evidence="3" id="KW-0949">S-adenosyl-L-methionine</keyword>
<dbReference type="GO" id="GO:0008168">
    <property type="term" value="F:methyltransferase activity"/>
    <property type="evidence" value="ECO:0007669"/>
    <property type="project" value="UniProtKB-KW"/>
</dbReference>
<dbReference type="GO" id="GO:0032259">
    <property type="term" value="P:methylation"/>
    <property type="evidence" value="ECO:0007669"/>
    <property type="project" value="UniProtKB-KW"/>
</dbReference>
<dbReference type="SUPFAM" id="SSF53335">
    <property type="entry name" value="S-adenosyl-L-methionine-dependent methyltransferases"/>
    <property type="match status" value="1"/>
</dbReference>
<organism evidence="5 6">
    <name type="scientific">Microbacterium amylolyticum</name>
    <dbReference type="NCBI Taxonomy" id="936337"/>
    <lineage>
        <taxon>Bacteria</taxon>
        <taxon>Bacillati</taxon>
        <taxon>Actinomycetota</taxon>
        <taxon>Actinomycetes</taxon>
        <taxon>Micrococcales</taxon>
        <taxon>Microbacteriaceae</taxon>
        <taxon>Microbacterium</taxon>
    </lineage>
</organism>
<protein>
    <submittedName>
        <fullName evidence="5">2-polyprenyl-3-methyl-5-hydroxy-6-metoxy-1, 4-benzoquinol methylase</fullName>
    </submittedName>
</protein>
<comment type="caution">
    <text evidence="5">The sequence shown here is derived from an EMBL/GenBank/DDBJ whole genome shotgun (WGS) entry which is preliminary data.</text>
</comment>
<evidence type="ECO:0000259" key="4">
    <source>
        <dbReference type="Pfam" id="PF13649"/>
    </source>
</evidence>
<keyword evidence="2" id="KW-0808">Transferase</keyword>
<evidence type="ECO:0000256" key="2">
    <source>
        <dbReference type="ARBA" id="ARBA00022679"/>
    </source>
</evidence>
<keyword evidence="1 5" id="KW-0489">Methyltransferase</keyword>
<name>A0ABS4ZHT0_9MICO</name>
<dbReference type="CDD" id="cd02440">
    <property type="entry name" value="AdoMet_MTases"/>
    <property type="match status" value="1"/>
</dbReference>
<evidence type="ECO:0000313" key="6">
    <source>
        <dbReference type="Proteomes" id="UP001519362"/>
    </source>
</evidence>
<dbReference type="PANTHER" id="PTHR43464:SF19">
    <property type="entry name" value="UBIQUINONE BIOSYNTHESIS O-METHYLTRANSFERASE, MITOCHONDRIAL"/>
    <property type="match status" value="1"/>
</dbReference>
<dbReference type="Proteomes" id="UP001519362">
    <property type="component" value="Unassembled WGS sequence"/>
</dbReference>
<keyword evidence="6" id="KW-1185">Reference proteome</keyword>
<reference evidence="5 6" key="1">
    <citation type="submission" date="2021-03" db="EMBL/GenBank/DDBJ databases">
        <title>Sequencing the genomes of 1000 actinobacteria strains.</title>
        <authorList>
            <person name="Klenk H.-P."/>
        </authorList>
    </citation>
    <scope>NUCLEOTIDE SEQUENCE [LARGE SCALE GENOMIC DNA]</scope>
    <source>
        <strain evidence="5 6">DSM 24221</strain>
    </source>
</reference>
<sequence>MHRRDAALSMTLRTRDEHLRELMDDPLCAPARLRRTLQRFGIVNRAVSSWGRVYENRIRPVLADAAKPACVLDIGCGGGDVLRRVVKRARQDGFSIEGLGIDPNPGALAVANEPRRALAAVSFRLAYSHDLVADGASFDIVMSNHLLHHLDADALPRLLSDSEHLATRISLHSDIARGRLA</sequence>
<dbReference type="Gene3D" id="3.40.50.150">
    <property type="entry name" value="Vaccinia Virus protein VP39"/>
    <property type="match status" value="1"/>
</dbReference>
<gene>
    <name evidence="5" type="ORF">JOF34_000637</name>
</gene>
<evidence type="ECO:0000256" key="1">
    <source>
        <dbReference type="ARBA" id="ARBA00022603"/>
    </source>
</evidence>
<dbReference type="Pfam" id="PF13649">
    <property type="entry name" value="Methyltransf_25"/>
    <property type="match status" value="1"/>
</dbReference>
<dbReference type="InterPro" id="IPR029063">
    <property type="entry name" value="SAM-dependent_MTases_sf"/>
</dbReference>
<dbReference type="EMBL" id="JAGIOL010000001">
    <property type="protein sequence ID" value="MBP2436051.1"/>
    <property type="molecule type" value="Genomic_DNA"/>
</dbReference>
<evidence type="ECO:0000313" key="5">
    <source>
        <dbReference type="EMBL" id="MBP2436051.1"/>
    </source>
</evidence>
<proteinExistence type="predicted"/>
<accession>A0ABS4ZHT0</accession>
<dbReference type="RefSeq" id="WP_241244985.1">
    <property type="nucleotide sequence ID" value="NZ_CP049253.1"/>
</dbReference>
<feature type="domain" description="Methyltransferase" evidence="4">
    <location>
        <begin position="71"/>
        <end position="160"/>
    </location>
</feature>